<keyword evidence="1" id="KW-0472">Membrane</keyword>
<reference evidence="2 3" key="1">
    <citation type="submission" date="2015-08" db="EMBL/GenBank/DDBJ databases">
        <title>Next Generation Sequencing and Analysis of the Genome of Puccinia sorghi L Schw, the Causal Agent of Maize Common Rust.</title>
        <authorList>
            <person name="Rochi L."/>
            <person name="Burguener G."/>
            <person name="Darino M."/>
            <person name="Turjanski A."/>
            <person name="Kreff E."/>
            <person name="Dieguez M.J."/>
            <person name="Sacco F."/>
        </authorList>
    </citation>
    <scope>NUCLEOTIDE SEQUENCE [LARGE SCALE GENOMIC DNA]</scope>
    <source>
        <strain evidence="2 3">RO10H11247</strain>
    </source>
</reference>
<evidence type="ECO:0008006" key="4">
    <source>
        <dbReference type="Google" id="ProtNLM"/>
    </source>
</evidence>
<evidence type="ECO:0000313" key="2">
    <source>
        <dbReference type="EMBL" id="KNZ61176.1"/>
    </source>
</evidence>
<dbReference type="EMBL" id="LAVV01004910">
    <property type="protein sequence ID" value="KNZ61176.1"/>
    <property type="molecule type" value="Genomic_DNA"/>
</dbReference>
<evidence type="ECO:0000313" key="3">
    <source>
        <dbReference type="Proteomes" id="UP000037035"/>
    </source>
</evidence>
<protein>
    <recommendedName>
        <fullName evidence="4">Transposase</fullName>
    </recommendedName>
</protein>
<proteinExistence type="predicted"/>
<keyword evidence="1" id="KW-1133">Transmembrane helix</keyword>
<dbReference type="AlphaFoldDB" id="A0A0L6VK69"/>
<sequence length="165" mass="19410">MRRYLKIARNRLRWKKLLEYLIDRSDTFLMGLNPNLPQKSSQVSSYCWRTIQQQLSGRCPSTSLRSLKSQSLQKTLKTVGITWKTLTQIPHKWNKAAFLQQQHNYVLNQVTNVGQKLIFVDESGFKSQNHPSHGYLLTCFLFFAYCFFNFFVIYHGTNKVDMATF</sequence>
<dbReference type="STRING" id="27349.A0A0L6VK69"/>
<accession>A0A0L6VK69</accession>
<dbReference type="Proteomes" id="UP000037035">
    <property type="component" value="Unassembled WGS sequence"/>
</dbReference>
<name>A0A0L6VK69_9BASI</name>
<evidence type="ECO:0000256" key="1">
    <source>
        <dbReference type="SAM" id="Phobius"/>
    </source>
</evidence>
<feature type="transmembrane region" description="Helical" evidence="1">
    <location>
        <begin position="135"/>
        <end position="155"/>
    </location>
</feature>
<organism evidence="2 3">
    <name type="scientific">Puccinia sorghi</name>
    <dbReference type="NCBI Taxonomy" id="27349"/>
    <lineage>
        <taxon>Eukaryota</taxon>
        <taxon>Fungi</taxon>
        <taxon>Dikarya</taxon>
        <taxon>Basidiomycota</taxon>
        <taxon>Pucciniomycotina</taxon>
        <taxon>Pucciniomycetes</taxon>
        <taxon>Pucciniales</taxon>
        <taxon>Pucciniaceae</taxon>
        <taxon>Puccinia</taxon>
    </lineage>
</organism>
<comment type="caution">
    <text evidence="2">The sequence shown here is derived from an EMBL/GenBank/DDBJ whole genome shotgun (WGS) entry which is preliminary data.</text>
</comment>
<keyword evidence="1" id="KW-0812">Transmembrane</keyword>
<dbReference type="OrthoDB" id="2280777at2759"/>
<dbReference type="VEuPathDB" id="FungiDB:VP01_1441g4"/>
<keyword evidence="3" id="KW-1185">Reference proteome</keyword>
<gene>
    <name evidence="2" type="ORF">VP01_1441g4</name>
</gene>